<dbReference type="EMBL" id="UINC01007155">
    <property type="protein sequence ID" value="SVA31722.1"/>
    <property type="molecule type" value="Genomic_DNA"/>
</dbReference>
<gene>
    <name evidence="1" type="ORF">METZ01_LOCUS84576</name>
</gene>
<name>A0A381UU65_9ZZZZ</name>
<accession>A0A381UU65</accession>
<evidence type="ECO:0000313" key="1">
    <source>
        <dbReference type="EMBL" id="SVA31722.1"/>
    </source>
</evidence>
<reference evidence="1" key="1">
    <citation type="submission" date="2018-05" db="EMBL/GenBank/DDBJ databases">
        <authorList>
            <person name="Lanie J.A."/>
            <person name="Ng W.-L."/>
            <person name="Kazmierczak K.M."/>
            <person name="Andrzejewski T.M."/>
            <person name="Davidsen T.M."/>
            <person name="Wayne K.J."/>
            <person name="Tettelin H."/>
            <person name="Glass J.I."/>
            <person name="Rusch D."/>
            <person name="Podicherti R."/>
            <person name="Tsui H.-C.T."/>
            <person name="Winkler M.E."/>
        </authorList>
    </citation>
    <scope>NUCLEOTIDE SEQUENCE</scope>
</reference>
<evidence type="ECO:0008006" key="2">
    <source>
        <dbReference type="Google" id="ProtNLM"/>
    </source>
</evidence>
<sequence>VTRFGCTTCWKLFDDEYIKYWKNKPVCERCYDKYERLSKPIRFVDKIDEQIEKRKNVVVENTRPNLSEQDYGGDPT</sequence>
<proteinExistence type="predicted"/>
<feature type="non-terminal residue" evidence="1">
    <location>
        <position position="1"/>
    </location>
</feature>
<dbReference type="AlphaFoldDB" id="A0A381UU65"/>
<organism evidence="1">
    <name type="scientific">marine metagenome</name>
    <dbReference type="NCBI Taxonomy" id="408172"/>
    <lineage>
        <taxon>unclassified sequences</taxon>
        <taxon>metagenomes</taxon>
        <taxon>ecological metagenomes</taxon>
    </lineage>
</organism>
<protein>
    <recommendedName>
        <fullName evidence="2">LIM zinc-binding domain-containing protein</fullName>
    </recommendedName>
</protein>